<evidence type="ECO:0000256" key="3">
    <source>
        <dbReference type="ARBA" id="ARBA00022692"/>
    </source>
</evidence>
<feature type="transmembrane region" description="Helical" evidence="6">
    <location>
        <begin position="72"/>
        <end position="92"/>
    </location>
</feature>
<dbReference type="KEGG" id="sku:Sulku_2039"/>
<evidence type="ECO:0000313" key="9">
    <source>
        <dbReference type="Proteomes" id="UP000008721"/>
    </source>
</evidence>
<comment type="subcellular location">
    <subcellularLocation>
        <location evidence="1">Cell membrane</location>
    </subcellularLocation>
</comment>
<evidence type="ECO:0000256" key="2">
    <source>
        <dbReference type="ARBA" id="ARBA00022475"/>
    </source>
</evidence>
<dbReference type="Proteomes" id="UP000008721">
    <property type="component" value="Chromosome"/>
</dbReference>
<dbReference type="OrthoDB" id="9812055at2"/>
<feature type="transmembrane region" description="Helical" evidence="6">
    <location>
        <begin position="7"/>
        <end position="25"/>
    </location>
</feature>
<reference evidence="8 9" key="1">
    <citation type="journal article" date="2012" name="Stand. Genomic Sci.">
        <title>Complete genome sequence of the sulfur compounds oxidizing chemolithoautotroph Sulfuricurvum kujiense type strain (YK-1(T)).</title>
        <authorList>
            <person name="Han C."/>
            <person name="Kotsyurbenko O."/>
            <person name="Chertkov O."/>
            <person name="Held B."/>
            <person name="Lapidus A."/>
            <person name="Nolan M."/>
            <person name="Lucas S."/>
            <person name="Hammon N."/>
            <person name="Deshpande S."/>
            <person name="Cheng J.F."/>
            <person name="Tapia R."/>
            <person name="Goodwin L.A."/>
            <person name="Pitluck S."/>
            <person name="Liolios K."/>
            <person name="Pagani I."/>
            <person name="Ivanova N."/>
            <person name="Mavromatis K."/>
            <person name="Mikhailova N."/>
            <person name="Pati A."/>
            <person name="Chen A."/>
            <person name="Palaniappan K."/>
            <person name="Land M."/>
            <person name="Hauser L."/>
            <person name="Chang Y.J."/>
            <person name="Jeffries C.D."/>
            <person name="Brambilla E.M."/>
            <person name="Rohde M."/>
            <person name="Spring S."/>
            <person name="Sikorski J."/>
            <person name="Goker M."/>
            <person name="Woyke T."/>
            <person name="Bristow J."/>
            <person name="Eisen J.A."/>
            <person name="Markowitz V."/>
            <person name="Hugenholtz P."/>
            <person name="Kyrpides N.C."/>
            <person name="Klenk H.P."/>
            <person name="Detter J.C."/>
        </authorList>
    </citation>
    <scope>NUCLEOTIDE SEQUENCE [LARGE SCALE GENOMIC DNA]</scope>
    <source>
        <strain evidence="9">ATCC BAA-921 / DSM 16994 / JCM 11577 / YK-1</strain>
    </source>
</reference>
<evidence type="ECO:0000313" key="8">
    <source>
        <dbReference type="EMBL" id="ADR34699.1"/>
    </source>
</evidence>
<dbReference type="eggNOG" id="COG0310">
    <property type="taxonomic scope" value="Bacteria"/>
</dbReference>
<dbReference type="STRING" id="709032.Sulku_2039"/>
<gene>
    <name evidence="8" type="ordered locus">Sulku_2039</name>
</gene>
<evidence type="ECO:0000256" key="5">
    <source>
        <dbReference type="ARBA" id="ARBA00023136"/>
    </source>
</evidence>
<name>E4U2L2_SULKY</name>
<evidence type="ECO:0000256" key="1">
    <source>
        <dbReference type="ARBA" id="ARBA00004236"/>
    </source>
</evidence>
<keyword evidence="3 6" id="KW-0812">Transmembrane</keyword>
<keyword evidence="9" id="KW-1185">Reference proteome</keyword>
<dbReference type="AlphaFoldDB" id="E4U2L2"/>
<keyword evidence="5 6" id="KW-0472">Membrane</keyword>
<dbReference type="HOGENOM" id="CLU_174500_0_0_7"/>
<dbReference type="GO" id="GO:0005886">
    <property type="term" value="C:plasma membrane"/>
    <property type="evidence" value="ECO:0007669"/>
    <property type="project" value="UniProtKB-SubCell"/>
</dbReference>
<evidence type="ECO:0000256" key="4">
    <source>
        <dbReference type="ARBA" id="ARBA00022989"/>
    </source>
</evidence>
<keyword evidence="4 6" id="KW-1133">Transmembrane helix</keyword>
<feature type="domain" description="PDGLE" evidence="7">
    <location>
        <begin position="7"/>
        <end position="95"/>
    </location>
</feature>
<evidence type="ECO:0000256" key="6">
    <source>
        <dbReference type="SAM" id="Phobius"/>
    </source>
</evidence>
<dbReference type="RefSeq" id="WP_013460896.1">
    <property type="nucleotide sequence ID" value="NC_014762.1"/>
</dbReference>
<protein>
    <recommendedName>
        <fullName evidence="7">PDGLE domain-containing protein</fullName>
    </recommendedName>
</protein>
<accession>E4U2L2</accession>
<organism evidence="8 9">
    <name type="scientific">Sulfuricurvum kujiense (strain ATCC BAA-921 / DSM 16994 / JCM 11577 / YK-1)</name>
    <dbReference type="NCBI Taxonomy" id="709032"/>
    <lineage>
        <taxon>Bacteria</taxon>
        <taxon>Pseudomonadati</taxon>
        <taxon>Campylobacterota</taxon>
        <taxon>Epsilonproteobacteria</taxon>
        <taxon>Campylobacterales</taxon>
        <taxon>Sulfurimonadaceae</taxon>
        <taxon>Sulfuricurvum</taxon>
    </lineage>
</organism>
<proteinExistence type="predicted"/>
<dbReference type="InterPro" id="IPR025937">
    <property type="entry name" value="PDGLE_dom"/>
</dbReference>
<dbReference type="EMBL" id="CP002355">
    <property type="protein sequence ID" value="ADR34699.1"/>
    <property type="molecule type" value="Genomic_DNA"/>
</dbReference>
<evidence type="ECO:0000259" key="7">
    <source>
        <dbReference type="Pfam" id="PF13190"/>
    </source>
</evidence>
<dbReference type="Pfam" id="PF13190">
    <property type="entry name" value="PDGLE"/>
    <property type="match status" value="1"/>
</dbReference>
<keyword evidence="2" id="KW-1003">Cell membrane</keyword>
<sequence length="100" mass="10623">MSQTKKYLLIFILAAIALTPLGLIAEGPAWGEWSAEEIQAMIGYVPQSIEQTKPLIAAFIPDYEISGVSALVSTWISAAIGAGLLFAVMAIIKKSAKRAS</sequence>